<dbReference type="AlphaFoldDB" id="A0A1G5RZV8"/>
<organism evidence="1 2">
    <name type="scientific">Pseudobutyrivibrio xylanivorans</name>
    <dbReference type="NCBI Taxonomy" id="185007"/>
    <lineage>
        <taxon>Bacteria</taxon>
        <taxon>Bacillati</taxon>
        <taxon>Bacillota</taxon>
        <taxon>Clostridia</taxon>
        <taxon>Lachnospirales</taxon>
        <taxon>Lachnospiraceae</taxon>
        <taxon>Pseudobutyrivibrio</taxon>
    </lineage>
</organism>
<name>A0A1G5RZV8_PSEXY</name>
<evidence type="ECO:0000313" key="1">
    <source>
        <dbReference type="EMBL" id="SCZ79543.1"/>
    </source>
</evidence>
<dbReference type="EMBL" id="FMWK01000009">
    <property type="protein sequence ID" value="SCZ79543.1"/>
    <property type="molecule type" value="Genomic_DNA"/>
</dbReference>
<sequence length="109" mass="12884">MVRSKSETFIDIVLCQKNIPFRYEYELKIGNNTFYPDFTIMHPISKEIIYWEHLGKMDNPEYFRKALAKIKVYHDNGIFAGQNLILTFESKTHPFTYNEAEAALVQMNL</sequence>
<accession>A0A1G5RZV8</accession>
<proteinExistence type="predicted"/>
<evidence type="ECO:0000313" key="2">
    <source>
        <dbReference type="Proteomes" id="UP000199428"/>
    </source>
</evidence>
<gene>
    <name evidence="1" type="ORF">SAMN02910350_01838</name>
</gene>
<protein>
    <submittedName>
        <fullName evidence="1">Uncharacterized protein</fullName>
    </submittedName>
</protein>
<reference evidence="1 2" key="1">
    <citation type="submission" date="2016-10" db="EMBL/GenBank/DDBJ databases">
        <authorList>
            <person name="de Groot N.N."/>
        </authorList>
    </citation>
    <scope>NUCLEOTIDE SEQUENCE [LARGE SCALE GENOMIC DNA]</scope>
    <source>
        <strain evidence="1 2">DSM 10317</strain>
    </source>
</reference>
<dbReference type="Proteomes" id="UP000199428">
    <property type="component" value="Unassembled WGS sequence"/>
</dbReference>